<dbReference type="AlphaFoldDB" id="A0A8J4Y1C2"/>
<sequence length="207" mass="23558">MIWAEIEIGDGQKFKNGSPFFPDSYLNGDVLLGCDILTKANPHRDGKSRAMRLAGEKRLPLCMTVVDHYSRFVRFFPLNQTYTHIIKTMWQYLADYGNHPAKSSWTTEENLPARGFQQFPHTTPNHSLLYDPPTNPQGNSGTERMHRNLKSFPLDPVPRSPSRWPTLLQPCQITMNQGGTKPPRTATYFAFFSRHAPRLVGTSLPRG</sequence>
<accession>A0A8J4Y1C2</accession>
<evidence type="ECO:0000313" key="1">
    <source>
        <dbReference type="EMBL" id="KAG0715986.1"/>
    </source>
</evidence>
<comment type="caution">
    <text evidence="1">The sequence shown here is derived from an EMBL/GenBank/DDBJ whole genome shotgun (WGS) entry which is preliminary data.</text>
</comment>
<protein>
    <recommendedName>
        <fullName evidence="3">Integrase catalytic domain-containing protein</fullName>
    </recommendedName>
</protein>
<dbReference type="Proteomes" id="UP000770661">
    <property type="component" value="Unassembled WGS sequence"/>
</dbReference>
<dbReference type="GO" id="GO:0003676">
    <property type="term" value="F:nucleic acid binding"/>
    <property type="evidence" value="ECO:0007669"/>
    <property type="project" value="InterPro"/>
</dbReference>
<dbReference type="Gene3D" id="3.30.420.10">
    <property type="entry name" value="Ribonuclease H-like superfamily/Ribonuclease H"/>
    <property type="match status" value="1"/>
</dbReference>
<evidence type="ECO:0008006" key="3">
    <source>
        <dbReference type="Google" id="ProtNLM"/>
    </source>
</evidence>
<dbReference type="OrthoDB" id="6371339at2759"/>
<dbReference type="InterPro" id="IPR012337">
    <property type="entry name" value="RNaseH-like_sf"/>
</dbReference>
<reference evidence="1" key="1">
    <citation type="submission" date="2020-07" db="EMBL/GenBank/DDBJ databases">
        <title>The High-quality genome of the commercially important snow crab, Chionoecetes opilio.</title>
        <authorList>
            <person name="Jeong J.-H."/>
            <person name="Ryu S."/>
        </authorList>
    </citation>
    <scope>NUCLEOTIDE SEQUENCE</scope>
    <source>
        <strain evidence="1">MADBK_172401_WGS</strain>
        <tissue evidence="1">Digestive gland</tissue>
    </source>
</reference>
<proteinExistence type="predicted"/>
<dbReference type="EMBL" id="JACEEZ010019191">
    <property type="protein sequence ID" value="KAG0715986.1"/>
    <property type="molecule type" value="Genomic_DNA"/>
</dbReference>
<dbReference type="SUPFAM" id="SSF53098">
    <property type="entry name" value="Ribonuclease H-like"/>
    <property type="match status" value="1"/>
</dbReference>
<organism evidence="1 2">
    <name type="scientific">Chionoecetes opilio</name>
    <name type="common">Atlantic snow crab</name>
    <name type="synonym">Cancer opilio</name>
    <dbReference type="NCBI Taxonomy" id="41210"/>
    <lineage>
        <taxon>Eukaryota</taxon>
        <taxon>Metazoa</taxon>
        <taxon>Ecdysozoa</taxon>
        <taxon>Arthropoda</taxon>
        <taxon>Crustacea</taxon>
        <taxon>Multicrustacea</taxon>
        <taxon>Malacostraca</taxon>
        <taxon>Eumalacostraca</taxon>
        <taxon>Eucarida</taxon>
        <taxon>Decapoda</taxon>
        <taxon>Pleocyemata</taxon>
        <taxon>Brachyura</taxon>
        <taxon>Eubrachyura</taxon>
        <taxon>Majoidea</taxon>
        <taxon>Majidae</taxon>
        <taxon>Chionoecetes</taxon>
    </lineage>
</organism>
<evidence type="ECO:0000313" key="2">
    <source>
        <dbReference type="Proteomes" id="UP000770661"/>
    </source>
</evidence>
<keyword evidence="2" id="KW-1185">Reference proteome</keyword>
<dbReference type="InterPro" id="IPR036397">
    <property type="entry name" value="RNaseH_sf"/>
</dbReference>
<gene>
    <name evidence="1" type="ORF">GWK47_010673</name>
</gene>
<name>A0A8J4Y1C2_CHIOP</name>